<feature type="region of interest" description="Disordered" evidence="1">
    <location>
        <begin position="35"/>
        <end position="61"/>
    </location>
</feature>
<name>A0A5C3L1Q7_COPMA</name>
<keyword evidence="2" id="KW-0472">Membrane</keyword>
<protein>
    <submittedName>
        <fullName evidence="3">Uncharacterized protein</fullName>
    </submittedName>
</protein>
<dbReference type="InterPro" id="IPR057394">
    <property type="entry name" value="PIGBOS1"/>
</dbReference>
<reference evidence="3 4" key="1">
    <citation type="journal article" date="2019" name="Nat. Ecol. Evol.">
        <title>Megaphylogeny resolves global patterns of mushroom evolution.</title>
        <authorList>
            <person name="Varga T."/>
            <person name="Krizsan K."/>
            <person name="Foldi C."/>
            <person name="Dima B."/>
            <person name="Sanchez-Garcia M."/>
            <person name="Sanchez-Ramirez S."/>
            <person name="Szollosi G.J."/>
            <person name="Szarkandi J.G."/>
            <person name="Papp V."/>
            <person name="Albert L."/>
            <person name="Andreopoulos W."/>
            <person name="Angelini C."/>
            <person name="Antonin V."/>
            <person name="Barry K.W."/>
            <person name="Bougher N.L."/>
            <person name="Buchanan P."/>
            <person name="Buyck B."/>
            <person name="Bense V."/>
            <person name="Catcheside P."/>
            <person name="Chovatia M."/>
            <person name="Cooper J."/>
            <person name="Damon W."/>
            <person name="Desjardin D."/>
            <person name="Finy P."/>
            <person name="Geml J."/>
            <person name="Haridas S."/>
            <person name="Hughes K."/>
            <person name="Justo A."/>
            <person name="Karasinski D."/>
            <person name="Kautmanova I."/>
            <person name="Kiss B."/>
            <person name="Kocsube S."/>
            <person name="Kotiranta H."/>
            <person name="LaButti K.M."/>
            <person name="Lechner B.E."/>
            <person name="Liimatainen K."/>
            <person name="Lipzen A."/>
            <person name="Lukacs Z."/>
            <person name="Mihaltcheva S."/>
            <person name="Morgado L.N."/>
            <person name="Niskanen T."/>
            <person name="Noordeloos M.E."/>
            <person name="Ohm R.A."/>
            <person name="Ortiz-Santana B."/>
            <person name="Ovrebo C."/>
            <person name="Racz N."/>
            <person name="Riley R."/>
            <person name="Savchenko A."/>
            <person name="Shiryaev A."/>
            <person name="Soop K."/>
            <person name="Spirin V."/>
            <person name="Szebenyi C."/>
            <person name="Tomsovsky M."/>
            <person name="Tulloss R.E."/>
            <person name="Uehling J."/>
            <person name="Grigoriev I.V."/>
            <person name="Vagvolgyi C."/>
            <person name="Papp T."/>
            <person name="Martin F.M."/>
            <person name="Miettinen O."/>
            <person name="Hibbett D.S."/>
            <person name="Nagy L.G."/>
        </authorList>
    </citation>
    <scope>NUCLEOTIDE SEQUENCE [LARGE SCALE GENOMIC DNA]</scope>
    <source>
        <strain evidence="3 4">CBS 121175</strain>
    </source>
</reference>
<feature type="compositionally biased region" description="Low complexity" evidence="1">
    <location>
        <begin position="36"/>
        <end position="49"/>
    </location>
</feature>
<evidence type="ECO:0000256" key="1">
    <source>
        <dbReference type="SAM" id="MobiDB-lite"/>
    </source>
</evidence>
<sequence length="61" mass="6678">MISRRVTPYLVAAATGVISGYYIFKPLIEQGTQKLPRVPSTPVNVPTTTEESKKAVDEKAE</sequence>
<evidence type="ECO:0000313" key="4">
    <source>
        <dbReference type="Proteomes" id="UP000307440"/>
    </source>
</evidence>
<dbReference type="Proteomes" id="UP000307440">
    <property type="component" value="Unassembled WGS sequence"/>
</dbReference>
<dbReference type="EMBL" id="ML210172">
    <property type="protein sequence ID" value="TFK26727.1"/>
    <property type="molecule type" value="Genomic_DNA"/>
</dbReference>
<keyword evidence="4" id="KW-1185">Reference proteome</keyword>
<accession>A0A5C3L1Q7</accession>
<dbReference type="OrthoDB" id="4093673at2759"/>
<evidence type="ECO:0000313" key="3">
    <source>
        <dbReference type="EMBL" id="TFK26727.1"/>
    </source>
</evidence>
<dbReference type="AlphaFoldDB" id="A0A5C3L1Q7"/>
<keyword evidence="2" id="KW-0812">Transmembrane</keyword>
<proteinExistence type="predicted"/>
<dbReference type="Pfam" id="PF23670">
    <property type="entry name" value="PIGBOS1"/>
    <property type="match status" value="1"/>
</dbReference>
<feature type="compositionally biased region" description="Basic and acidic residues" evidence="1">
    <location>
        <begin position="50"/>
        <end position="61"/>
    </location>
</feature>
<evidence type="ECO:0000256" key="2">
    <source>
        <dbReference type="SAM" id="Phobius"/>
    </source>
</evidence>
<keyword evidence="2" id="KW-1133">Transmembrane helix</keyword>
<gene>
    <name evidence="3" type="ORF">FA15DRAFT_667217</name>
</gene>
<feature type="transmembrane region" description="Helical" evidence="2">
    <location>
        <begin position="6"/>
        <end position="24"/>
    </location>
</feature>
<organism evidence="3 4">
    <name type="scientific">Coprinopsis marcescibilis</name>
    <name type="common">Agaric fungus</name>
    <name type="synonym">Psathyrella marcescibilis</name>
    <dbReference type="NCBI Taxonomy" id="230819"/>
    <lineage>
        <taxon>Eukaryota</taxon>
        <taxon>Fungi</taxon>
        <taxon>Dikarya</taxon>
        <taxon>Basidiomycota</taxon>
        <taxon>Agaricomycotina</taxon>
        <taxon>Agaricomycetes</taxon>
        <taxon>Agaricomycetidae</taxon>
        <taxon>Agaricales</taxon>
        <taxon>Agaricineae</taxon>
        <taxon>Psathyrellaceae</taxon>
        <taxon>Coprinopsis</taxon>
    </lineage>
</organism>